<protein>
    <submittedName>
        <fullName evidence="2">Uncharacterized protein</fullName>
    </submittedName>
</protein>
<organism evidence="2 3">
    <name type="scientific">Cadophora malorum</name>
    <dbReference type="NCBI Taxonomy" id="108018"/>
    <lineage>
        <taxon>Eukaryota</taxon>
        <taxon>Fungi</taxon>
        <taxon>Dikarya</taxon>
        <taxon>Ascomycota</taxon>
        <taxon>Pezizomycotina</taxon>
        <taxon>Leotiomycetes</taxon>
        <taxon>Helotiales</taxon>
        <taxon>Ploettnerulaceae</taxon>
        <taxon>Cadophora</taxon>
    </lineage>
</organism>
<proteinExistence type="predicted"/>
<feature type="compositionally biased region" description="Polar residues" evidence="1">
    <location>
        <begin position="56"/>
        <end position="66"/>
    </location>
</feature>
<keyword evidence="3" id="KW-1185">Reference proteome</keyword>
<dbReference type="OrthoDB" id="4478691at2759"/>
<evidence type="ECO:0000256" key="1">
    <source>
        <dbReference type="SAM" id="MobiDB-lite"/>
    </source>
</evidence>
<dbReference type="AlphaFoldDB" id="A0A8H7WBF1"/>
<evidence type="ECO:0000313" key="3">
    <source>
        <dbReference type="Proteomes" id="UP000664132"/>
    </source>
</evidence>
<name>A0A8H7WBF1_9HELO</name>
<evidence type="ECO:0000313" key="2">
    <source>
        <dbReference type="EMBL" id="KAG4420764.1"/>
    </source>
</evidence>
<dbReference type="Proteomes" id="UP000664132">
    <property type="component" value="Unassembled WGS sequence"/>
</dbReference>
<dbReference type="EMBL" id="JAFJYH010000078">
    <property type="protein sequence ID" value="KAG4420764.1"/>
    <property type="molecule type" value="Genomic_DNA"/>
</dbReference>
<sequence length="350" mass="40197">MYSKIPDAARSMKLTMRTPAWKKPKADTPIEGHTLADPETSVPTGSTHPFSRKSSPRMSQNDTQPAAPTYRIVSCIEVPWPETAHERFHAAESILSRPDCNLSPIGERAWRKYRTAVEGWIQSWKPRYWAYCFDPGYAEDFFHINPEQLDCVQRRCYNIIAEHDRHRVSRMAFIQALTKEQTTIMNQYPVPKKLEAEAEHFRHILEGEIPDDHRGSLTAALLHTIATACGLDSMEMQEMICRYAIHGKLKDDNIQECLKNGDLSIHMFDPPRNYASILVRKAQVSRREVTPKQVARIYRLLGPGKHSRNDRRYPIKDEHLGRVAGKRNIVYGLANILEKDLLSLRNISSV</sequence>
<feature type="compositionally biased region" description="Basic and acidic residues" evidence="1">
    <location>
        <begin position="24"/>
        <end position="36"/>
    </location>
</feature>
<reference evidence="2" key="1">
    <citation type="submission" date="2021-02" db="EMBL/GenBank/DDBJ databases">
        <title>Genome sequence Cadophora malorum strain M34.</title>
        <authorList>
            <person name="Stefanovic E."/>
            <person name="Vu D."/>
            <person name="Scully C."/>
            <person name="Dijksterhuis J."/>
            <person name="Roader J."/>
            <person name="Houbraken J."/>
        </authorList>
    </citation>
    <scope>NUCLEOTIDE SEQUENCE</scope>
    <source>
        <strain evidence="2">M34</strain>
    </source>
</reference>
<gene>
    <name evidence="2" type="ORF">IFR04_006150</name>
</gene>
<feature type="region of interest" description="Disordered" evidence="1">
    <location>
        <begin position="16"/>
        <end position="66"/>
    </location>
</feature>
<accession>A0A8H7WBF1</accession>
<comment type="caution">
    <text evidence="2">The sequence shown here is derived from an EMBL/GenBank/DDBJ whole genome shotgun (WGS) entry which is preliminary data.</text>
</comment>